<dbReference type="Pfam" id="PF02518">
    <property type="entry name" value="HATPase_c"/>
    <property type="match status" value="1"/>
</dbReference>
<dbReference type="eggNOG" id="COG5000">
    <property type="taxonomic scope" value="Bacteria"/>
</dbReference>
<sequence length="440" mass="49292">MKFVGQVTSLEQLLRHFLVGISLLVLSLLCMVFYFAQASALVIVTSMVLTSVPFAFACWYCTRAALSPFYNLSVMIEAMRQEDYSQRANPRFIQGAVSLLNNEIALMAQDLQTRKNQYDQQAVLVLRLIEQLATPIGLFDAEGRLQHANEAFSKWCHKPWRSMKRSQAELFGLFFTAKQVGNEYLADWRFADVTLSAKWQLRHSQFVMQGQQYQLVVLTNIEQVVYQTEQTAWHKMTKVLSHEINNSLAPIKSLAQSLEHMLAAQHQEADVLQALCVIGERSESLMKFVNRYASLATDYDVHLAPVNLVECLETVTTLFDYPIDTQLNAEFVSADKVLLEQVMVNLLKNAIEASKGNAKIIISVVPKGPWVEITVLDNGCGIANPDNLFVPFYTTKSQGKGIGLTLCRNMIEQQGGKLSVSNRKDVTGVKATVLLEAANA</sequence>
<dbReference type="InterPro" id="IPR005467">
    <property type="entry name" value="His_kinase_dom"/>
</dbReference>
<feature type="transmembrane region" description="Helical" evidence="3">
    <location>
        <begin position="41"/>
        <end position="62"/>
    </location>
</feature>
<feature type="transmembrane region" description="Helical" evidence="3">
    <location>
        <begin position="12"/>
        <end position="35"/>
    </location>
</feature>
<dbReference type="Proteomes" id="UP000006201">
    <property type="component" value="Unassembled WGS sequence"/>
</dbReference>
<dbReference type="STRING" id="87626.PTD2_00766"/>
<comment type="caution">
    <text evidence="5">The sequence shown here is derived from an EMBL/GenBank/DDBJ whole genome shotgun (WGS) entry which is preliminary data.</text>
</comment>
<evidence type="ECO:0000313" key="6">
    <source>
        <dbReference type="Proteomes" id="UP000006201"/>
    </source>
</evidence>
<dbReference type="SUPFAM" id="SSF55874">
    <property type="entry name" value="ATPase domain of HSP90 chaperone/DNA topoisomerase II/histidine kinase"/>
    <property type="match status" value="1"/>
</dbReference>
<dbReference type="PANTHER" id="PTHR43065">
    <property type="entry name" value="SENSOR HISTIDINE KINASE"/>
    <property type="match status" value="1"/>
</dbReference>
<dbReference type="OrthoDB" id="1931120at2"/>
<keyword evidence="3" id="KW-0812">Transmembrane</keyword>
<dbReference type="InterPro" id="IPR004358">
    <property type="entry name" value="Sig_transdc_His_kin-like_C"/>
</dbReference>
<dbReference type="CDD" id="cd00075">
    <property type="entry name" value="HATPase"/>
    <property type="match status" value="1"/>
</dbReference>
<keyword evidence="6" id="KW-1185">Reference proteome</keyword>
<reference evidence="5 6" key="1">
    <citation type="submission" date="2006-02" db="EMBL/GenBank/DDBJ databases">
        <authorList>
            <person name="Moran M.A."/>
            <person name="Kjelleberg S."/>
            <person name="Egan S."/>
            <person name="Saunders N."/>
            <person name="Thomas T."/>
            <person name="Ferriera S."/>
            <person name="Johnson J."/>
            <person name="Kravitz S."/>
            <person name="Halpern A."/>
            <person name="Remington K."/>
            <person name="Beeson K."/>
            <person name="Tran B."/>
            <person name="Rogers Y.-H."/>
            <person name="Friedman R."/>
            <person name="Venter J.C."/>
        </authorList>
    </citation>
    <scope>NUCLEOTIDE SEQUENCE [LARGE SCALE GENOMIC DNA]</scope>
    <source>
        <strain evidence="5 6">D2</strain>
    </source>
</reference>
<evidence type="ECO:0000256" key="3">
    <source>
        <dbReference type="SAM" id="Phobius"/>
    </source>
</evidence>
<comment type="catalytic activity">
    <reaction evidence="1">
        <text>ATP + protein L-histidine = ADP + protein N-phospho-L-histidine.</text>
        <dbReference type="EC" id="2.7.13.3"/>
    </reaction>
</comment>
<dbReference type="PROSITE" id="PS50109">
    <property type="entry name" value="HIS_KIN"/>
    <property type="match status" value="1"/>
</dbReference>
<dbReference type="RefSeq" id="WP_009836357.1">
    <property type="nucleotide sequence ID" value="NZ_AAOH01000001.1"/>
</dbReference>
<dbReference type="EC" id="2.7.13.3" evidence="2"/>
<keyword evidence="5" id="KW-0808">Transferase</keyword>
<dbReference type="InterPro" id="IPR036890">
    <property type="entry name" value="HATPase_C_sf"/>
</dbReference>
<dbReference type="Gene3D" id="3.30.565.10">
    <property type="entry name" value="Histidine kinase-like ATPase, C-terminal domain"/>
    <property type="match status" value="1"/>
</dbReference>
<dbReference type="PRINTS" id="PR00344">
    <property type="entry name" value="BCTRLSENSOR"/>
</dbReference>
<dbReference type="InterPro" id="IPR003594">
    <property type="entry name" value="HATPase_dom"/>
</dbReference>
<evidence type="ECO:0000313" key="5">
    <source>
        <dbReference type="EMBL" id="EAR30056.1"/>
    </source>
</evidence>
<protein>
    <recommendedName>
        <fullName evidence="2">histidine kinase</fullName>
        <ecNumber evidence="2">2.7.13.3</ecNumber>
    </recommendedName>
</protein>
<proteinExistence type="predicted"/>
<dbReference type="EMBL" id="AAOH01000001">
    <property type="protein sequence ID" value="EAR30056.1"/>
    <property type="molecule type" value="Genomic_DNA"/>
</dbReference>
<accession>A4C3C4</accession>
<dbReference type="SMART" id="SM00387">
    <property type="entry name" value="HATPase_c"/>
    <property type="match status" value="1"/>
</dbReference>
<evidence type="ECO:0000259" key="4">
    <source>
        <dbReference type="PROSITE" id="PS50109"/>
    </source>
</evidence>
<dbReference type="PANTHER" id="PTHR43065:SF51">
    <property type="entry name" value="HISTIDINE KINASE"/>
    <property type="match status" value="1"/>
</dbReference>
<keyword evidence="3" id="KW-0472">Membrane</keyword>
<dbReference type="GO" id="GO:0004673">
    <property type="term" value="F:protein histidine kinase activity"/>
    <property type="evidence" value="ECO:0007669"/>
    <property type="project" value="UniProtKB-EC"/>
</dbReference>
<name>A4C3C4_9GAMM</name>
<evidence type="ECO:0000256" key="1">
    <source>
        <dbReference type="ARBA" id="ARBA00000085"/>
    </source>
</evidence>
<dbReference type="HOGENOM" id="CLU_000445_114_4_6"/>
<evidence type="ECO:0000256" key="2">
    <source>
        <dbReference type="ARBA" id="ARBA00012438"/>
    </source>
</evidence>
<feature type="domain" description="Histidine kinase" evidence="4">
    <location>
        <begin position="239"/>
        <end position="439"/>
    </location>
</feature>
<dbReference type="AlphaFoldDB" id="A4C3C4"/>
<keyword evidence="5" id="KW-0418">Kinase</keyword>
<gene>
    <name evidence="5" type="ORF">PTD2_00766</name>
</gene>
<keyword evidence="3" id="KW-1133">Transmembrane helix</keyword>
<organism evidence="5 6">
    <name type="scientific">Pseudoalteromonas tunicata D2</name>
    <dbReference type="NCBI Taxonomy" id="87626"/>
    <lineage>
        <taxon>Bacteria</taxon>
        <taxon>Pseudomonadati</taxon>
        <taxon>Pseudomonadota</taxon>
        <taxon>Gammaproteobacteria</taxon>
        <taxon>Alteromonadales</taxon>
        <taxon>Pseudoalteromonadaceae</taxon>
        <taxon>Pseudoalteromonas</taxon>
    </lineage>
</organism>